<name>A0ABQ1US92_9BACT</name>
<dbReference type="EMBL" id="BMIU01000004">
    <property type="protein sequence ID" value="GGF25471.1"/>
    <property type="molecule type" value="Genomic_DNA"/>
</dbReference>
<gene>
    <name evidence="2" type="ORF">GCM10011339_11960</name>
</gene>
<evidence type="ECO:0008006" key="4">
    <source>
        <dbReference type="Google" id="ProtNLM"/>
    </source>
</evidence>
<reference evidence="3" key="1">
    <citation type="journal article" date="2019" name="Int. J. Syst. Evol. Microbiol.">
        <title>The Global Catalogue of Microorganisms (GCM) 10K type strain sequencing project: providing services to taxonomists for standard genome sequencing and annotation.</title>
        <authorList>
            <consortium name="The Broad Institute Genomics Platform"/>
            <consortium name="The Broad Institute Genome Sequencing Center for Infectious Disease"/>
            <person name="Wu L."/>
            <person name="Ma J."/>
        </authorList>
    </citation>
    <scope>NUCLEOTIDE SEQUENCE [LARGE SCALE GENOMIC DNA]</scope>
    <source>
        <strain evidence="3">CGMCC 1.15407</strain>
    </source>
</reference>
<dbReference type="Pfam" id="PF11175">
    <property type="entry name" value="DUF2961"/>
    <property type="match status" value="1"/>
</dbReference>
<evidence type="ECO:0000313" key="2">
    <source>
        <dbReference type="EMBL" id="GGF25471.1"/>
    </source>
</evidence>
<dbReference type="RefSeq" id="WP_137404447.1">
    <property type="nucleotide sequence ID" value="NZ_BMIU01000004.1"/>
</dbReference>
<dbReference type="InterPro" id="IPR021345">
    <property type="entry name" value="DUF2961"/>
</dbReference>
<feature type="signal peptide" evidence="1">
    <location>
        <begin position="1"/>
        <end position="20"/>
    </location>
</feature>
<evidence type="ECO:0000256" key="1">
    <source>
        <dbReference type="SAM" id="SignalP"/>
    </source>
</evidence>
<keyword evidence="1" id="KW-0732">Signal</keyword>
<dbReference type="Gene3D" id="2.60.120.1390">
    <property type="match status" value="3"/>
</dbReference>
<protein>
    <recommendedName>
        <fullName evidence="4">DUF2961 domain-containing protein</fullName>
    </recommendedName>
</protein>
<organism evidence="2 3">
    <name type="scientific">Echinicola rosea</name>
    <dbReference type="NCBI Taxonomy" id="1807691"/>
    <lineage>
        <taxon>Bacteria</taxon>
        <taxon>Pseudomonadati</taxon>
        <taxon>Bacteroidota</taxon>
        <taxon>Cytophagia</taxon>
        <taxon>Cytophagales</taxon>
        <taxon>Cyclobacteriaceae</taxon>
        <taxon>Echinicola</taxon>
    </lineage>
</organism>
<comment type="caution">
    <text evidence="2">The sequence shown here is derived from an EMBL/GenBank/DDBJ whole genome shotgun (WGS) entry which is preliminary data.</text>
</comment>
<keyword evidence="3" id="KW-1185">Reference proteome</keyword>
<accession>A0ABQ1US92</accession>
<feature type="chain" id="PRO_5045637326" description="DUF2961 domain-containing protein" evidence="1">
    <location>
        <begin position="21"/>
        <end position="644"/>
    </location>
</feature>
<evidence type="ECO:0000313" key="3">
    <source>
        <dbReference type="Proteomes" id="UP000647339"/>
    </source>
</evidence>
<proteinExistence type="predicted"/>
<dbReference type="Proteomes" id="UP000647339">
    <property type="component" value="Unassembled WGS sequence"/>
</dbReference>
<sequence>MKYLLVLLTLSCLISTSLSAQEFDWEAEIMSLARPDLLPTYRQGTMIGQVSSYDTTGGNDDGFNGTYSYIRKEEDGLVLADFDGPGVINRIWTPTPTADTLKFYFDGNDEPGLVIRFEDLFSGQVYPFLRPMSGNEIGGFYTYFPIPFAKSCKIVFTGEKIMFHQIQYRMLPGQSVSTYTEAGARKLSGAIEEVNAIWDIKKPQLAAFPNAKDLDYQTTEKTIRLTPGESGEIFDKSVPGRIVGLELKSDAAFTGLEKDLVLQATWDGESTKAIDVPVADFFGYAYGTPSMRGMLMGSYDGFHYCYLPFPYDEKANIAVKYHKRAGTGQVEKQFTAVVHWVPEARDKVMEGKFYASWRREIEPENGEYYTFANLKGAGHYVGTTFLTQGLKAEMTLFFEGDDSTRVDGKMTIHGTGSEDYFNGGWYAIPDRWDKGISLPIHGSLDYSVRMARTGGYRFYLSDKIPFEEELYMGIEHGPEGNSYPVDYTSVAYYYSDSPLGRAGMVPEGELLSTVLPKEHTFYPELVDVQVNGSLAIERKRGVQMTCSPDGQARFELDGIPEGMYEVYLSYFEKPDGADFEVWQRQQRVSDWISSKKPEEKLVKDRKLGEVYFTAQTSTLTFHVKEGDGASNHLEIKKIYLVRKE</sequence>